<feature type="region of interest" description="Disordered" evidence="1">
    <location>
        <begin position="1"/>
        <end position="20"/>
    </location>
</feature>
<dbReference type="OrthoDB" id="10519074at2759"/>
<name>A0A8S9YAR3_9TREM</name>
<protein>
    <submittedName>
        <fullName evidence="2">Uncharacterized protein</fullName>
    </submittedName>
</protein>
<dbReference type="AlphaFoldDB" id="A0A8S9YAR3"/>
<dbReference type="EMBL" id="JTDE01021196">
    <property type="protein sequence ID" value="KAF7233261.1"/>
    <property type="molecule type" value="Genomic_DNA"/>
</dbReference>
<accession>A0A8S9YAR3</accession>
<organism evidence="2 3">
    <name type="scientific">Paragonimus skrjabini miyazakii</name>
    <dbReference type="NCBI Taxonomy" id="59628"/>
    <lineage>
        <taxon>Eukaryota</taxon>
        <taxon>Metazoa</taxon>
        <taxon>Spiralia</taxon>
        <taxon>Lophotrochozoa</taxon>
        <taxon>Platyhelminthes</taxon>
        <taxon>Trematoda</taxon>
        <taxon>Digenea</taxon>
        <taxon>Plagiorchiida</taxon>
        <taxon>Troglotremata</taxon>
        <taxon>Troglotrematidae</taxon>
        <taxon>Paragonimus</taxon>
    </lineage>
</organism>
<dbReference type="Proteomes" id="UP000822476">
    <property type="component" value="Unassembled WGS sequence"/>
</dbReference>
<sequence>MCAQQSRLEPDQNAHVNTESTPISYRVTVKMPELMTRNYRMQNEPLEKYVYSLKFVPVTDVLGENGNSQRPVPYWTFTKTH</sequence>
<gene>
    <name evidence="2" type="ORF">EG68_10207</name>
</gene>
<comment type="caution">
    <text evidence="2">The sequence shown here is derived from an EMBL/GenBank/DDBJ whole genome shotgun (WGS) entry which is preliminary data.</text>
</comment>
<reference evidence="2" key="1">
    <citation type="submission" date="2019-07" db="EMBL/GenBank/DDBJ databases">
        <title>Annotation for the trematode Paragonimus miyazaki's.</title>
        <authorList>
            <person name="Choi Y.-J."/>
        </authorList>
    </citation>
    <scope>NUCLEOTIDE SEQUENCE</scope>
    <source>
        <strain evidence="2">Japan</strain>
    </source>
</reference>
<evidence type="ECO:0000313" key="2">
    <source>
        <dbReference type="EMBL" id="KAF7233261.1"/>
    </source>
</evidence>
<proteinExistence type="predicted"/>
<evidence type="ECO:0000313" key="3">
    <source>
        <dbReference type="Proteomes" id="UP000822476"/>
    </source>
</evidence>
<evidence type="ECO:0000256" key="1">
    <source>
        <dbReference type="SAM" id="MobiDB-lite"/>
    </source>
</evidence>
<keyword evidence="3" id="KW-1185">Reference proteome</keyword>